<dbReference type="PROSITE" id="PS50222">
    <property type="entry name" value="EF_HAND_2"/>
    <property type="match status" value="1"/>
</dbReference>
<organism evidence="5 7">
    <name type="scientific">Dracunculus medinensis</name>
    <name type="common">Guinea worm</name>
    <dbReference type="NCBI Taxonomy" id="318479"/>
    <lineage>
        <taxon>Eukaryota</taxon>
        <taxon>Metazoa</taxon>
        <taxon>Ecdysozoa</taxon>
        <taxon>Nematoda</taxon>
        <taxon>Chromadorea</taxon>
        <taxon>Rhabditida</taxon>
        <taxon>Spirurina</taxon>
        <taxon>Dracunculoidea</taxon>
        <taxon>Dracunculidae</taxon>
        <taxon>Dracunculus</taxon>
    </lineage>
</organism>
<dbReference type="WBParaSite" id="DME_0000424501-mRNA-1">
    <property type="protein sequence ID" value="DME_0000424501-mRNA-1"/>
    <property type="gene ID" value="DME_0000424501"/>
</dbReference>
<dbReference type="InterPro" id="IPR018247">
    <property type="entry name" value="EF_Hand_1_Ca_BS"/>
</dbReference>
<dbReference type="STRING" id="318479.A0A0N4UAQ4"/>
<accession>A0A0N4UAQ4</accession>
<evidence type="ECO:0000256" key="1">
    <source>
        <dbReference type="ARBA" id="ARBA00022837"/>
    </source>
</evidence>
<dbReference type="GO" id="GO:0005509">
    <property type="term" value="F:calcium ion binding"/>
    <property type="evidence" value="ECO:0007669"/>
    <property type="project" value="InterPro"/>
</dbReference>
<protein>
    <submittedName>
        <fullName evidence="7">EF-hand domain-containing protein</fullName>
    </submittedName>
</protein>
<dbReference type="OrthoDB" id="191686at2759"/>
<feature type="signal peptide" evidence="2">
    <location>
        <begin position="1"/>
        <end position="21"/>
    </location>
</feature>
<evidence type="ECO:0000259" key="3">
    <source>
        <dbReference type="PROSITE" id="PS50222"/>
    </source>
</evidence>
<dbReference type="PRINTS" id="PR00450">
    <property type="entry name" value="RECOVERIN"/>
</dbReference>
<reference evidence="4 6" key="2">
    <citation type="submission" date="2018-11" db="EMBL/GenBank/DDBJ databases">
        <authorList>
            <consortium name="Pathogen Informatics"/>
        </authorList>
    </citation>
    <scope>NUCLEOTIDE SEQUENCE [LARGE SCALE GENOMIC DNA]</scope>
</reference>
<evidence type="ECO:0000313" key="6">
    <source>
        <dbReference type="Proteomes" id="UP000274756"/>
    </source>
</evidence>
<keyword evidence="1" id="KW-0106">Calcium</keyword>
<proteinExistence type="predicted"/>
<dbReference type="Gene3D" id="1.10.238.10">
    <property type="entry name" value="EF-hand"/>
    <property type="match status" value="1"/>
</dbReference>
<keyword evidence="6" id="KW-1185">Reference proteome</keyword>
<dbReference type="AlphaFoldDB" id="A0A0N4UAQ4"/>
<name>A0A0N4UAQ4_DRAME</name>
<feature type="chain" id="PRO_5033231398" evidence="2">
    <location>
        <begin position="22"/>
        <end position="78"/>
    </location>
</feature>
<dbReference type="PROSITE" id="PS00018">
    <property type="entry name" value="EF_HAND_1"/>
    <property type="match status" value="1"/>
</dbReference>
<keyword evidence="2" id="KW-0732">Signal</keyword>
<evidence type="ECO:0000313" key="7">
    <source>
        <dbReference type="WBParaSite" id="DME_0000424501-mRNA-1"/>
    </source>
</evidence>
<sequence>MTVSGAVFCLLRLAIYKMIGSITTLKEDESTPEKRTEKIFSHMDKNKDDKISVDEFIDGATRDPTIVKLLRCDVFCDT</sequence>
<dbReference type="EMBL" id="UYYG01001165">
    <property type="protein sequence ID" value="VDN58155.1"/>
    <property type="molecule type" value="Genomic_DNA"/>
</dbReference>
<dbReference type="Proteomes" id="UP000038040">
    <property type="component" value="Unplaced"/>
</dbReference>
<evidence type="ECO:0000313" key="5">
    <source>
        <dbReference type="Proteomes" id="UP000038040"/>
    </source>
</evidence>
<dbReference type="InterPro" id="IPR002048">
    <property type="entry name" value="EF_hand_dom"/>
</dbReference>
<feature type="domain" description="EF-hand" evidence="3">
    <location>
        <begin position="31"/>
        <end position="66"/>
    </location>
</feature>
<dbReference type="InterPro" id="IPR011992">
    <property type="entry name" value="EF-hand-dom_pair"/>
</dbReference>
<evidence type="ECO:0000313" key="4">
    <source>
        <dbReference type="EMBL" id="VDN58155.1"/>
    </source>
</evidence>
<dbReference type="SUPFAM" id="SSF47473">
    <property type="entry name" value="EF-hand"/>
    <property type="match status" value="1"/>
</dbReference>
<reference evidence="7" key="1">
    <citation type="submission" date="2017-02" db="UniProtKB">
        <authorList>
            <consortium name="WormBaseParasite"/>
        </authorList>
    </citation>
    <scope>IDENTIFICATION</scope>
</reference>
<gene>
    <name evidence="4" type="ORF">DME_LOCUS8128</name>
</gene>
<evidence type="ECO:0000256" key="2">
    <source>
        <dbReference type="SAM" id="SignalP"/>
    </source>
</evidence>
<dbReference type="Proteomes" id="UP000274756">
    <property type="component" value="Unassembled WGS sequence"/>
</dbReference>